<feature type="region of interest" description="Disordered" evidence="1">
    <location>
        <begin position="53"/>
        <end position="90"/>
    </location>
</feature>
<accession>A0A8H3HMA3</accession>
<sequence>MDAFETYPPLPPSPTTPCVPFQSDQLGRAPPYIRTSFSSGCVYPQPPRAIVSDTSSVVTSPSAPSLQRHLQSRGHMHSKSMNSNGAPPPLPLPTDVSDTGYMSNNEYSDNRTEAVIRQWRMKRSQTDPVLFGKSAEMREPLPSLPDNPRIWTPSQLAQYLLTALRFKSLEAVSVPKPVAQDIANFVVKHKLNGRVFLRLQDRDIEEMEINQLWRTALMTSSLELRKSLLKGRIWGFGFDHSPNKPSNQVTPEHGRRVPSTVLEREETHTRGSAPPSRESLPLSRSQDFNTLRSSGYVSPSSSTLSFDSDAYNDTPSRRSTRPRAESISSVASSSAGRVREIVRNLEQAASSSEDVIAGNEDAGFASSEMTSESGEDREPVLVGIDTIIGHGPDHLTNNEDTPPQLSGPDSPELNGVATVASASTSYSSETSRASTSELIKTPPPPSLVNLLALAQSGGPSVPPEKDFSDSKTKEALAEEPSIKALLEEAGNPSEGRPRATSWGAKAWEEEFLGGTSRRVPAVEIPKAGTKPLANTELGEEEMITVPRSIWDNLCRRLDNTERRIALLEMQEAERRGQVELLVGGNFSDDRNIPKDQLSGGLSVVTLSPYLVIVGVGVCALVAEYVLGHVVGRRPRP</sequence>
<evidence type="ECO:0000313" key="3">
    <source>
        <dbReference type="EMBL" id="CAE6522153.1"/>
    </source>
</evidence>
<feature type="compositionally biased region" description="Low complexity" evidence="1">
    <location>
        <begin position="417"/>
        <end position="436"/>
    </location>
</feature>
<feature type="compositionally biased region" description="Low complexity" evidence="1">
    <location>
        <begin position="298"/>
        <end position="308"/>
    </location>
</feature>
<dbReference type="AlphaFoldDB" id="A0A8H3HMA3"/>
<feature type="compositionally biased region" description="Polar residues" evidence="1">
    <location>
        <begin position="286"/>
        <end position="297"/>
    </location>
</feature>
<feature type="compositionally biased region" description="Low complexity" evidence="1">
    <location>
        <begin position="325"/>
        <end position="335"/>
    </location>
</feature>
<proteinExistence type="predicted"/>
<dbReference type="Proteomes" id="UP000663850">
    <property type="component" value="Unassembled WGS sequence"/>
</dbReference>
<keyword evidence="2" id="KW-1133">Transmembrane helix</keyword>
<reference evidence="3" key="1">
    <citation type="submission" date="2021-01" db="EMBL/GenBank/DDBJ databases">
        <authorList>
            <person name="Kaushik A."/>
        </authorList>
    </citation>
    <scope>NUCLEOTIDE SEQUENCE</scope>
    <source>
        <strain evidence="3">Type strain: AG8-Rh-89/</strain>
    </source>
</reference>
<evidence type="ECO:0000256" key="2">
    <source>
        <dbReference type="SAM" id="Phobius"/>
    </source>
</evidence>
<keyword evidence="2" id="KW-0472">Membrane</keyword>
<organism evidence="3 4">
    <name type="scientific">Rhizoctonia solani</name>
    <dbReference type="NCBI Taxonomy" id="456999"/>
    <lineage>
        <taxon>Eukaryota</taxon>
        <taxon>Fungi</taxon>
        <taxon>Dikarya</taxon>
        <taxon>Basidiomycota</taxon>
        <taxon>Agaricomycotina</taxon>
        <taxon>Agaricomycetes</taxon>
        <taxon>Cantharellales</taxon>
        <taxon>Ceratobasidiaceae</taxon>
        <taxon>Rhizoctonia</taxon>
    </lineage>
</organism>
<feature type="compositionally biased region" description="Low complexity" evidence="1">
    <location>
        <begin position="272"/>
        <end position="285"/>
    </location>
</feature>
<feature type="transmembrane region" description="Helical" evidence="2">
    <location>
        <begin position="606"/>
        <end position="626"/>
    </location>
</feature>
<feature type="region of interest" description="Disordered" evidence="1">
    <location>
        <begin position="390"/>
        <end position="501"/>
    </location>
</feature>
<dbReference type="OrthoDB" id="408631at2759"/>
<feature type="region of interest" description="Disordered" evidence="1">
    <location>
        <begin position="240"/>
        <end position="337"/>
    </location>
</feature>
<protein>
    <submittedName>
        <fullName evidence="3">Uncharacterized protein</fullName>
    </submittedName>
</protein>
<feature type="compositionally biased region" description="Basic and acidic residues" evidence="1">
    <location>
        <begin position="463"/>
        <end position="476"/>
    </location>
</feature>
<gene>
    <name evidence="3" type="ORF">RDB_LOCUS119436</name>
</gene>
<evidence type="ECO:0000256" key="1">
    <source>
        <dbReference type="SAM" id="MobiDB-lite"/>
    </source>
</evidence>
<dbReference type="EMBL" id="CAJMWZ010006441">
    <property type="protein sequence ID" value="CAE6522153.1"/>
    <property type="molecule type" value="Genomic_DNA"/>
</dbReference>
<keyword evidence="2" id="KW-0812">Transmembrane</keyword>
<feature type="compositionally biased region" description="Low complexity" evidence="1">
    <location>
        <begin position="53"/>
        <end position="65"/>
    </location>
</feature>
<comment type="caution">
    <text evidence="3">The sequence shown here is derived from an EMBL/GenBank/DDBJ whole genome shotgun (WGS) entry which is preliminary data.</text>
</comment>
<evidence type="ECO:0000313" key="4">
    <source>
        <dbReference type="Proteomes" id="UP000663850"/>
    </source>
</evidence>
<name>A0A8H3HMA3_9AGAM</name>